<dbReference type="SUPFAM" id="SSF51261">
    <property type="entry name" value="Duplicated hybrid motif"/>
    <property type="match status" value="1"/>
</dbReference>
<proteinExistence type="predicted"/>
<reference evidence="1 2" key="1">
    <citation type="submission" date="2019-01" db="EMBL/GenBank/DDBJ databases">
        <title>Leuconostoc litchii sp. nov., a novel lactic acid bacterium isolated from lychee.</title>
        <authorList>
            <person name="Wang L.-T."/>
        </authorList>
    </citation>
    <scope>NUCLEOTIDE SEQUENCE [LARGE SCALE GENOMIC DNA]</scope>
    <source>
        <strain evidence="1 2">MB7</strain>
    </source>
</reference>
<keyword evidence="1" id="KW-0762">Sugar transport</keyword>
<dbReference type="Gene3D" id="2.70.70.10">
    <property type="entry name" value="Glucose Permease (Domain IIA)"/>
    <property type="match status" value="1"/>
</dbReference>
<keyword evidence="1" id="KW-0813">Transport</keyword>
<organism evidence="1 2">
    <name type="scientific">Leuconostoc litchii</name>
    <dbReference type="NCBI Taxonomy" id="1981069"/>
    <lineage>
        <taxon>Bacteria</taxon>
        <taxon>Bacillati</taxon>
        <taxon>Bacillota</taxon>
        <taxon>Bacilli</taxon>
        <taxon>Lactobacillales</taxon>
        <taxon>Lactobacillaceae</taxon>
        <taxon>Leuconostoc</taxon>
    </lineage>
</organism>
<dbReference type="EMBL" id="SDGY01000001">
    <property type="protein sequence ID" value="TYC46733.1"/>
    <property type="molecule type" value="Genomic_DNA"/>
</dbReference>
<gene>
    <name evidence="1" type="ORF">ESZ47_00920</name>
</gene>
<keyword evidence="2" id="KW-1185">Reference proteome</keyword>
<dbReference type="InterPro" id="IPR011055">
    <property type="entry name" value="Dup_hybrid_motif"/>
</dbReference>
<sequence>MNFWKLLFGSKKKLSQLKSTGQLNAIKIANSDNAPVLVAPVTGELKEIKSSHDDSFKSKSGVMFVPHGGNLMVPVSGIVTESTSDYLKLTDISEQTVIMTVVGASTVVRLARYGIGQQLHAGDVVGTMNQKILFADHEALSVYVVWENKTLPIIRYGSVYAGQNIWQVKELHNGDESND</sequence>
<accession>A0A6P2CMU4</accession>
<dbReference type="AlphaFoldDB" id="A0A6P2CMU4"/>
<protein>
    <submittedName>
        <fullName evidence="1">PTS sugar transporter subunit IIA</fullName>
    </submittedName>
</protein>
<evidence type="ECO:0000313" key="1">
    <source>
        <dbReference type="EMBL" id="TYC46733.1"/>
    </source>
</evidence>
<name>A0A6P2CMU4_9LACO</name>
<dbReference type="Proteomes" id="UP000442244">
    <property type="component" value="Unassembled WGS sequence"/>
</dbReference>
<dbReference type="RefSeq" id="WP_148603930.1">
    <property type="nucleotide sequence ID" value="NZ_SDGY01000001.1"/>
</dbReference>
<evidence type="ECO:0000313" key="2">
    <source>
        <dbReference type="Proteomes" id="UP000442244"/>
    </source>
</evidence>
<comment type="caution">
    <text evidence="1">The sequence shown here is derived from an EMBL/GenBank/DDBJ whole genome shotgun (WGS) entry which is preliminary data.</text>
</comment>
<dbReference type="OrthoDB" id="2143954at2"/>